<keyword evidence="12" id="KW-1185">Reference proteome</keyword>
<dbReference type="SMART" id="SM01207">
    <property type="entry name" value="G3P_acyltransf"/>
    <property type="match status" value="1"/>
</dbReference>
<keyword evidence="3 10" id="KW-0808">Transferase</keyword>
<keyword evidence="5 10" id="KW-1133">Transmembrane helix</keyword>
<dbReference type="RefSeq" id="WP_008299349.1">
    <property type="nucleotide sequence ID" value="NZ_AOFT01000008.1"/>
</dbReference>
<dbReference type="UniPathway" id="UPA00085"/>
<name>M7NX16_9BACL</name>
<dbReference type="InterPro" id="IPR003811">
    <property type="entry name" value="G3P_acylTferase_PlsY"/>
</dbReference>
<evidence type="ECO:0000313" key="11">
    <source>
        <dbReference type="EMBL" id="EMR06195.1"/>
    </source>
</evidence>
<comment type="pathway">
    <text evidence="10">Lipid metabolism; phospholipid metabolism.</text>
</comment>
<dbReference type="PANTHER" id="PTHR30309">
    <property type="entry name" value="INNER MEMBRANE PROTEIN YGIH"/>
    <property type="match status" value="1"/>
</dbReference>
<feature type="transmembrane region" description="Helical" evidence="10">
    <location>
        <begin position="58"/>
        <end position="80"/>
    </location>
</feature>
<dbReference type="HAMAP" id="MF_01043">
    <property type="entry name" value="PlsY"/>
    <property type="match status" value="1"/>
</dbReference>
<keyword evidence="9 10" id="KW-1208">Phospholipid metabolism</keyword>
<dbReference type="Proteomes" id="UP000011919">
    <property type="component" value="Unassembled WGS sequence"/>
</dbReference>
<comment type="catalytic activity">
    <reaction evidence="10">
        <text>an acyl phosphate + sn-glycerol 3-phosphate = a 1-acyl-sn-glycero-3-phosphate + phosphate</text>
        <dbReference type="Rhea" id="RHEA:34075"/>
        <dbReference type="ChEBI" id="CHEBI:43474"/>
        <dbReference type="ChEBI" id="CHEBI:57597"/>
        <dbReference type="ChEBI" id="CHEBI:57970"/>
        <dbReference type="ChEBI" id="CHEBI:59918"/>
        <dbReference type="EC" id="2.3.1.275"/>
    </reaction>
</comment>
<keyword evidence="2 10" id="KW-0444">Lipid biosynthesis</keyword>
<evidence type="ECO:0000256" key="5">
    <source>
        <dbReference type="ARBA" id="ARBA00022989"/>
    </source>
</evidence>
<proteinExistence type="inferred from homology"/>
<dbReference type="Pfam" id="PF02660">
    <property type="entry name" value="G3P_acyltransf"/>
    <property type="match status" value="1"/>
</dbReference>
<reference evidence="11 12" key="1">
    <citation type="journal article" date="2013" name="Genome Announc.">
        <title>Draft Genome Sequence of Bhargavaea cecembensis Strain DSE10T, Isolated from a Deep-Sea Sediment Sample Collected at a Depth of 5,904 m from the Chagos-Laccadive Ridge System in the Indian Ocean.</title>
        <authorList>
            <person name="Shivaji S."/>
            <person name="Ara S."/>
            <person name="Begum Z."/>
            <person name="Ruth M."/>
            <person name="Singh A."/>
            <person name="Kumar Pinnaka A."/>
        </authorList>
    </citation>
    <scope>NUCLEOTIDE SEQUENCE [LARGE SCALE GENOMIC DNA]</scope>
    <source>
        <strain evidence="11 12">DSE10</strain>
    </source>
</reference>
<dbReference type="GO" id="GO:0043772">
    <property type="term" value="F:acyl-phosphate glycerol-3-phosphate acyltransferase activity"/>
    <property type="evidence" value="ECO:0007669"/>
    <property type="project" value="UniProtKB-UniRule"/>
</dbReference>
<dbReference type="OrthoDB" id="9777124at2"/>
<evidence type="ECO:0000256" key="9">
    <source>
        <dbReference type="ARBA" id="ARBA00023264"/>
    </source>
</evidence>
<evidence type="ECO:0000256" key="6">
    <source>
        <dbReference type="ARBA" id="ARBA00023098"/>
    </source>
</evidence>
<evidence type="ECO:0000256" key="7">
    <source>
        <dbReference type="ARBA" id="ARBA00023136"/>
    </source>
</evidence>
<dbReference type="eggNOG" id="COG0344">
    <property type="taxonomic scope" value="Bacteria"/>
</dbReference>
<feature type="transmembrane region" description="Helical" evidence="10">
    <location>
        <begin position="6"/>
        <end position="37"/>
    </location>
</feature>
<gene>
    <name evidence="11" type="primary">plsY_3</name>
    <name evidence="10" type="synonym">plsY</name>
    <name evidence="11" type="ORF">C772_01840</name>
</gene>
<keyword evidence="11" id="KW-0012">Acyltransferase</keyword>
<comment type="similarity">
    <text evidence="10">Belongs to the PlsY family.</text>
</comment>
<dbReference type="EC" id="2.3.1.275" evidence="10"/>
<evidence type="ECO:0000313" key="12">
    <source>
        <dbReference type="Proteomes" id="UP000011919"/>
    </source>
</evidence>
<keyword evidence="4 10" id="KW-0812">Transmembrane</keyword>
<sequence length="216" mass="22694">MPEQLGWIWIMIAVTAGYLIGNIHGSTVAGWLSGVNLKETGVKNAGASNAAIVLGKKFGALVAAIDIGKGVAAVLLARWISQAIGLGPEAGALLVFSMSALTIIGHNFPFHMRFNGGKGTATVIGVLLGFDWKIGLVGLALLIVISLVTDFLVFGVLMLYVTFTATAVFLAPGIGPDLIAVGLFGMAVWKHLENFRRMRAGEENRVSSVFGKKKTA</sequence>
<accession>M7NX16</accession>
<keyword evidence="6 10" id="KW-0443">Lipid metabolism</keyword>
<keyword evidence="1 10" id="KW-1003">Cell membrane</keyword>
<evidence type="ECO:0000256" key="2">
    <source>
        <dbReference type="ARBA" id="ARBA00022516"/>
    </source>
</evidence>
<organism evidence="11 12">
    <name type="scientific">Bhargavaea cecembensis DSE10</name>
    <dbReference type="NCBI Taxonomy" id="1235279"/>
    <lineage>
        <taxon>Bacteria</taxon>
        <taxon>Bacillati</taxon>
        <taxon>Bacillota</taxon>
        <taxon>Bacilli</taxon>
        <taxon>Bacillales</taxon>
        <taxon>Caryophanaceae</taxon>
        <taxon>Bhargavaea</taxon>
    </lineage>
</organism>
<keyword evidence="7 10" id="KW-0472">Membrane</keyword>
<comment type="subcellular location">
    <subcellularLocation>
        <location evidence="10">Cell membrane</location>
        <topology evidence="10">Multi-pass membrane protein</topology>
    </subcellularLocation>
</comment>
<comment type="function">
    <text evidence="10">Catalyzes the transfer of an acyl group from acyl-phosphate (acyl-PO(4)) to glycerol-3-phosphate (G3P) to form lysophosphatidic acid (LPA). This enzyme utilizes acyl-phosphate as fatty acyl donor, but not acyl-CoA or acyl-ACP.</text>
</comment>
<dbReference type="GO" id="GO:0005886">
    <property type="term" value="C:plasma membrane"/>
    <property type="evidence" value="ECO:0007669"/>
    <property type="project" value="UniProtKB-SubCell"/>
</dbReference>
<evidence type="ECO:0000256" key="1">
    <source>
        <dbReference type="ARBA" id="ARBA00022475"/>
    </source>
</evidence>
<comment type="caution">
    <text evidence="11">The sequence shown here is derived from an EMBL/GenBank/DDBJ whole genome shotgun (WGS) entry which is preliminary data.</text>
</comment>
<feature type="transmembrane region" description="Helical" evidence="10">
    <location>
        <begin position="92"/>
        <end position="110"/>
    </location>
</feature>
<dbReference type="PANTHER" id="PTHR30309:SF0">
    <property type="entry name" value="GLYCEROL-3-PHOSPHATE ACYLTRANSFERASE-RELATED"/>
    <property type="match status" value="1"/>
</dbReference>
<dbReference type="PATRIC" id="fig|1235279.3.peg.1840"/>
<comment type="subunit">
    <text evidence="10">Probably interacts with PlsX.</text>
</comment>
<evidence type="ECO:0000256" key="3">
    <source>
        <dbReference type="ARBA" id="ARBA00022679"/>
    </source>
</evidence>
<keyword evidence="8 10" id="KW-0594">Phospholipid biosynthesis</keyword>
<evidence type="ECO:0000256" key="8">
    <source>
        <dbReference type="ARBA" id="ARBA00023209"/>
    </source>
</evidence>
<feature type="transmembrane region" description="Helical" evidence="10">
    <location>
        <begin position="136"/>
        <end position="161"/>
    </location>
</feature>
<evidence type="ECO:0000256" key="4">
    <source>
        <dbReference type="ARBA" id="ARBA00022692"/>
    </source>
</evidence>
<feature type="transmembrane region" description="Helical" evidence="10">
    <location>
        <begin position="167"/>
        <end position="189"/>
    </location>
</feature>
<dbReference type="AlphaFoldDB" id="M7NX16"/>
<dbReference type="GO" id="GO:0008654">
    <property type="term" value="P:phospholipid biosynthetic process"/>
    <property type="evidence" value="ECO:0007669"/>
    <property type="project" value="UniProtKB-UniRule"/>
</dbReference>
<evidence type="ECO:0000256" key="10">
    <source>
        <dbReference type="HAMAP-Rule" id="MF_01043"/>
    </source>
</evidence>
<protein>
    <recommendedName>
        <fullName evidence="10">Glycerol-3-phosphate acyltransferase</fullName>
    </recommendedName>
    <alternativeName>
        <fullName evidence="10">Acyl-PO4 G3P acyltransferase</fullName>
    </alternativeName>
    <alternativeName>
        <fullName evidence="10">Acyl-phosphate--glycerol-3-phosphate acyltransferase</fullName>
    </alternativeName>
    <alternativeName>
        <fullName evidence="10">G3P acyltransferase</fullName>
        <shortName evidence="10">GPAT</shortName>
        <ecNumber evidence="10">2.3.1.275</ecNumber>
    </alternativeName>
    <alternativeName>
        <fullName evidence="10">Lysophosphatidic acid synthase</fullName>
        <shortName evidence="10">LPA synthase</shortName>
    </alternativeName>
</protein>
<dbReference type="STRING" id="1235279.C772_01840"/>
<dbReference type="EMBL" id="AOFT01000008">
    <property type="protein sequence ID" value="EMR06195.1"/>
    <property type="molecule type" value="Genomic_DNA"/>
</dbReference>